<reference evidence="5" key="3">
    <citation type="journal article" date="2018" name="Genome Biol.">
        <title>SKESA: strategic k-mer extension for scrupulous assemblies.</title>
        <authorList>
            <person name="Souvorov A."/>
            <person name="Agarwala R."/>
            <person name="Lipman D.J."/>
        </authorList>
    </citation>
    <scope>NUCLEOTIDE SEQUENCE</scope>
    <source>
        <strain evidence="5">HN1000</strain>
    </source>
</reference>
<evidence type="ECO:0000313" key="11">
    <source>
        <dbReference type="Proteomes" id="UP000411588"/>
    </source>
</evidence>
<dbReference type="EMBL" id="LK933316">
    <property type="protein sequence ID" value="CDT65422.1"/>
    <property type="molecule type" value="Genomic_DNA"/>
</dbReference>
<dbReference type="AlphaFoldDB" id="A0A031WAM9"/>
<dbReference type="OMA" id="YAQANEV"/>
<dbReference type="EMBL" id="LK932505">
    <property type="protein sequence ID" value="CDS85185.1"/>
    <property type="molecule type" value="Genomic_DNA"/>
</dbReference>
<reference evidence="6 9" key="2">
    <citation type="submission" date="2017-02" db="EMBL/GenBank/DDBJ databases">
        <authorList>
            <consortium name="Pathogen Informatics"/>
        </authorList>
    </citation>
    <scope>NUCLEOTIDE SEQUENCE [LARGE SCALE GENOMIC DNA]</scope>
    <source>
        <strain evidence="11">clo34</strain>
        <strain evidence="7">Clo34</strain>
        <strain evidence="10">tl291</strain>
        <strain evidence="8">Tl291</strain>
        <strain evidence="6 9">VRECD0157</strain>
    </source>
</reference>
<dbReference type="Proteomes" id="UP000372533">
    <property type="component" value="Unassembled WGS sequence"/>
</dbReference>
<dbReference type="EMBL" id="DAEPXK010000062">
    <property type="protein sequence ID" value="HBH1544145.1"/>
    <property type="molecule type" value="Genomic_DNA"/>
</dbReference>
<dbReference type="GeneID" id="66354955"/>
<dbReference type="Proteomes" id="UP000878956">
    <property type="component" value="Unassembled WGS sequence"/>
</dbReference>
<evidence type="ECO:0000256" key="1">
    <source>
        <dbReference type="SAM" id="Coils"/>
    </source>
</evidence>
<reference evidence="5" key="4">
    <citation type="submission" date="2021-06" db="EMBL/GenBank/DDBJ databases">
        <authorList>
            <consortium name="NCBI Pathogen Detection Project"/>
        </authorList>
    </citation>
    <scope>NUCLEOTIDE SEQUENCE</scope>
    <source>
        <strain evidence="5">HN1000</strain>
    </source>
</reference>
<evidence type="ECO:0000313" key="7">
    <source>
        <dbReference type="EMBL" id="VFD29142.1"/>
    </source>
</evidence>
<dbReference type="EMBL" id="CAAJVP010000005">
    <property type="protein sequence ID" value="VHY03203.1"/>
    <property type="molecule type" value="Genomic_DNA"/>
</dbReference>
<dbReference type="Proteomes" id="UP000189137">
    <property type="component" value="Unassembled WGS sequence"/>
</dbReference>
<evidence type="ECO:0000313" key="5">
    <source>
        <dbReference type="EMBL" id="HBH1544145.1"/>
    </source>
</evidence>
<keyword evidence="1" id="KW-0175">Coiled coil</keyword>
<gene>
    <name evidence="4" type="ORF">BN1095_620111</name>
    <name evidence="2" type="ORF">BN1096_520143</name>
    <name evidence="3" type="ORF">BN1097_680041</name>
    <name evidence="5" type="ORF">KRM00_003689</name>
    <name evidence="8" type="ORF">SAMEA1402366_01459</name>
    <name evidence="7" type="ORF">SAMEA1402399_00176</name>
    <name evidence="6" type="ORF">SAMEA3375112_01765</name>
</gene>
<evidence type="ECO:0000313" key="4">
    <source>
        <dbReference type="EMBL" id="CDT65422.1"/>
    </source>
</evidence>
<evidence type="ECO:0000313" key="8">
    <source>
        <dbReference type="EMBL" id="VHY03203.1"/>
    </source>
</evidence>
<evidence type="ECO:0000313" key="3">
    <source>
        <dbReference type="EMBL" id="CDS88460.1"/>
    </source>
</evidence>
<dbReference type="KEGG" id="pdf:CD630DERM_25570"/>
<dbReference type="EMBL" id="LK932407">
    <property type="protein sequence ID" value="CDS88460.1"/>
    <property type="molecule type" value="Genomic_DNA"/>
</dbReference>
<organism evidence="4">
    <name type="scientific">Clostridioides difficile</name>
    <name type="common">Peptoclostridium difficile</name>
    <dbReference type="NCBI Taxonomy" id="1496"/>
    <lineage>
        <taxon>Bacteria</taxon>
        <taxon>Bacillati</taxon>
        <taxon>Bacillota</taxon>
        <taxon>Clostridia</taxon>
        <taxon>Peptostreptococcales</taxon>
        <taxon>Peptostreptococcaceae</taxon>
        <taxon>Clostridioides</taxon>
    </lineage>
</organism>
<name>A0A031WAM9_CLODI</name>
<evidence type="ECO:0000313" key="6">
    <source>
        <dbReference type="EMBL" id="SJS30747.1"/>
    </source>
</evidence>
<sequence>MKIDLEMIELFEQLEEIFRSASTIPFSHKCTVDKDEVLAIINDIRTLIPEEVTQAVWINKERNKIISQAKQDATNIVEQAKKEAERIQQEYQDNIEELKKNSEDVVKAYVESSEPVVQADQRAKDIVDRAERIANEIRIGSIEYAEDVLSSVEYNLREILEEVKRDKAELRPKK</sequence>
<dbReference type="RefSeq" id="WP_004454870.1">
    <property type="nucleotide sequence ID" value="NZ_AP031492.1"/>
</dbReference>
<feature type="coiled-coil region" evidence="1">
    <location>
        <begin position="63"/>
        <end position="108"/>
    </location>
</feature>
<dbReference type="PATRIC" id="fig|1496.1371.peg.1408"/>
<accession>A0A031WAM9</accession>
<dbReference type="EMBL" id="CAADAN010000001">
    <property type="protein sequence ID" value="VFD29142.1"/>
    <property type="molecule type" value="Genomic_DNA"/>
</dbReference>
<proteinExistence type="predicted"/>
<reference evidence="4" key="1">
    <citation type="submission" date="2014-07" db="EMBL/GenBank/DDBJ databases">
        <authorList>
            <person name="Monot Marc"/>
        </authorList>
    </citation>
    <scope>NUCLEOTIDE SEQUENCE</scope>
    <source>
        <strain evidence="4">7032989</strain>
        <strain evidence="3">7032994</strain>
    </source>
</reference>
<dbReference type="EMBL" id="FUPS01000005">
    <property type="protein sequence ID" value="SJS30747.1"/>
    <property type="molecule type" value="Genomic_DNA"/>
</dbReference>
<dbReference type="Proteomes" id="UP000411588">
    <property type="component" value="Unassembled WGS sequence"/>
</dbReference>
<protein>
    <submittedName>
        <fullName evidence="7">H+-ATPase subunit H</fullName>
    </submittedName>
</protein>
<dbReference type="Gene3D" id="1.20.5.620">
    <property type="entry name" value="F1F0 ATP synthase subunit B, membrane domain"/>
    <property type="match status" value="1"/>
</dbReference>
<evidence type="ECO:0000313" key="10">
    <source>
        <dbReference type="Proteomes" id="UP000372533"/>
    </source>
</evidence>
<evidence type="ECO:0000313" key="2">
    <source>
        <dbReference type="EMBL" id="CDS85185.1"/>
    </source>
</evidence>
<evidence type="ECO:0000313" key="9">
    <source>
        <dbReference type="Proteomes" id="UP000189137"/>
    </source>
</evidence>